<dbReference type="PANTHER" id="PTHR45527">
    <property type="entry name" value="NONRIBOSOMAL PEPTIDE SYNTHETASE"/>
    <property type="match status" value="1"/>
</dbReference>
<dbReference type="InterPro" id="IPR023213">
    <property type="entry name" value="CAT-like_dom_sf"/>
</dbReference>
<protein>
    <submittedName>
        <fullName evidence="3">Peptide synthetase</fullName>
    </submittedName>
</protein>
<dbReference type="Gene3D" id="3.30.559.30">
    <property type="entry name" value="Nonribosomal peptide synthetase, condensation domain"/>
    <property type="match status" value="1"/>
</dbReference>
<feature type="domain" description="Condensation" evidence="2">
    <location>
        <begin position="49"/>
        <end position="463"/>
    </location>
</feature>
<dbReference type="SUPFAM" id="SSF52777">
    <property type="entry name" value="CoA-dependent acyltransferases"/>
    <property type="match status" value="2"/>
</dbReference>
<dbReference type="GO" id="GO:0047527">
    <property type="term" value="F:2,3-dihydroxybenzoate-serine ligase activity"/>
    <property type="evidence" value="ECO:0007669"/>
    <property type="project" value="TreeGrafter"/>
</dbReference>
<dbReference type="AlphaFoldDB" id="A0A9W6UIQ3"/>
<dbReference type="Gene3D" id="3.30.559.10">
    <property type="entry name" value="Chloramphenicol acetyltransferase-like domain"/>
    <property type="match status" value="1"/>
</dbReference>
<proteinExistence type="predicted"/>
<evidence type="ECO:0000313" key="4">
    <source>
        <dbReference type="Proteomes" id="UP001165092"/>
    </source>
</evidence>
<name>A0A9W6UIQ3_9ACTN</name>
<dbReference type="GO" id="GO:0009366">
    <property type="term" value="C:enterobactin synthetase complex"/>
    <property type="evidence" value="ECO:0007669"/>
    <property type="project" value="TreeGrafter"/>
</dbReference>
<reference evidence="3" key="1">
    <citation type="submission" date="2023-02" db="EMBL/GenBank/DDBJ databases">
        <title>Nocardiopsis ansamitocini NBRC 112285.</title>
        <authorList>
            <person name="Ichikawa N."/>
            <person name="Sato H."/>
            <person name="Tonouchi N."/>
        </authorList>
    </citation>
    <scope>NUCLEOTIDE SEQUENCE</scope>
    <source>
        <strain evidence="3">NBRC 112285</strain>
    </source>
</reference>
<dbReference type="GO" id="GO:0005829">
    <property type="term" value="C:cytosol"/>
    <property type="evidence" value="ECO:0007669"/>
    <property type="project" value="TreeGrafter"/>
</dbReference>
<organism evidence="3 4">
    <name type="scientific">Nocardiopsis ansamitocini</name>
    <dbReference type="NCBI Taxonomy" id="1670832"/>
    <lineage>
        <taxon>Bacteria</taxon>
        <taxon>Bacillati</taxon>
        <taxon>Actinomycetota</taxon>
        <taxon>Actinomycetes</taxon>
        <taxon>Streptosporangiales</taxon>
        <taxon>Nocardiopsidaceae</taxon>
        <taxon>Nocardiopsis</taxon>
    </lineage>
</organism>
<dbReference type="PANTHER" id="PTHR45527:SF1">
    <property type="entry name" value="FATTY ACID SYNTHASE"/>
    <property type="match status" value="1"/>
</dbReference>
<dbReference type="GO" id="GO:0031177">
    <property type="term" value="F:phosphopantetheine binding"/>
    <property type="evidence" value="ECO:0007669"/>
    <property type="project" value="TreeGrafter"/>
</dbReference>
<keyword evidence="4" id="KW-1185">Reference proteome</keyword>
<dbReference type="GO" id="GO:0008610">
    <property type="term" value="P:lipid biosynthetic process"/>
    <property type="evidence" value="ECO:0007669"/>
    <property type="project" value="UniProtKB-ARBA"/>
</dbReference>
<feature type="region of interest" description="Disordered" evidence="1">
    <location>
        <begin position="23"/>
        <end position="46"/>
    </location>
</feature>
<dbReference type="GO" id="GO:0009239">
    <property type="term" value="P:enterobactin biosynthetic process"/>
    <property type="evidence" value="ECO:0007669"/>
    <property type="project" value="TreeGrafter"/>
</dbReference>
<evidence type="ECO:0000313" key="3">
    <source>
        <dbReference type="EMBL" id="GLU50161.1"/>
    </source>
</evidence>
<comment type="caution">
    <text evidence="3">The sequence shown here is derived from an EMBL/GenBank/DDBJ whole genome shotgun (WGS) entry which is preliminary data.</text>
</comment>
<dbReference type="Proteomes" id="UP001165092">
    <property type="component" value="Unassembled WGS sequence"/>
</dbReference>
<evidence type="ECO:0000256" key="1">
    <source>
        <dbReference type="SAM" id="MobiDB-lite"/>
    </source>
</evidence>
<sequence>MSTSRVDASDFAKRGELEAELLRSRRGRAERIPSLPRQPGESRFPAAVSQQGMWQGIERRPGPALAIISGLRLRGQLDVGKLTDAWNMVIARHETLRTALCMEHGQLTQVIADRLRVPIEVTRVSGLAECDEISRQEVDRRFPLDQRPLARLRLLRLADDDHIALLLVHHIIADARTLEVLVRDLAVCYGAVVSGTEPVLPALSVQWSDFASWHARRLAGARGAELTAYWSERMAGALPAELPTDVEPGDETPEEAQLGGMVNMPVGCSLFAELWKTAKKRHTTLYTVGLVAFAVLLARNSGQQDIGVNAPISYRDRTELRDLVADFSNDVIVRVDLSANPTWDELIRRTHDQVVRDFLHNDLPPHLLAPHLDGTDLMERMAQVQFTAEREPEIVEKALGLRVERVNPPRQYVLRPLSLRLRHDDQDAFVLLRYRANRFTHARAEQLATDYIALLGELAAQQHRRVFD</sequence>
<evidence type="ECO:0000259" key="2">
    <source>
        <dbReference type="Pfam" id="PF00668"/>
    </source>
</evidence>
<dbReference type="GO" id="GO:0043041">
    <property type="term" value="P:amino acid activation for nonribosomal peptide biosynthetic process"/>
    <property type="evidence" value="ECO:0007669"/>
    <property type="project" value="TreeGrafter"/>
</dbReference>
<dbReference type="EMBL" id="BSQG01000012">
    <property type="protein sequence ID" value="GLU50161.1"/>
    <property type="molecule type" value="Genomic_DNA"/>
</dbReference>
<dbReference type="Pfam" id="PF00668">
    <property type="entry name" value="Condensation"/>
    <property type="match status" value="1"/>
</dbReference>
<gene>
    <name evidence="3" type="ORF">Nans01_45120</name>
</gene>
<dbReference type="InterPro" id="IPR001242">
    <property type="entry name" value="Condensation_dom"/>
</dbReference>
<accession>A0A9W6UIQ3</accession>